<dbReference type="PANTHER" id="PTHR31138:SF1">
    <property type="entry name" value="PDZ DOMAIN-CONTAINING PROTEIN"/>
    <property type="match status" value="1"/>
</dbReference>
<dbReference type="OrthoDB" id="19394at2759"/>
<evidence type="ECO:0000313" key="3">
    <source>
        <dbReference type="EMBL" id="KAF9476292.1"/>
    </source>
</evidence>
<name>A0A9P5YV92_9AGAR</name>
<dbReference type="AlphaFoldDB" id="A0A9P5YV92"/>
<gene>
    <name evidence="3" type="ORF">BDN70DRAFT_882609</name>
</gene>
<sequence>MDRTTDILAAFEAGKLPSTQQTNAFIDWLNEVGITQIEPNANTELSSQGRVLANDVRRVLDAYKQLGSQKNADNILQEAIWHLTQGDLTVTDRAEEEKNEAIKEITAIRKALRTLITSLMSSVTSEGTSLFQDLFSVIRLSLADAAGAIQGQAGSAKESLLHIEEEVKEGKRDSLGRDKKRLEEEQDAKVSWQHGMDTVKDAGTTVIGAAQSASATVQEKSEKTSSRLQEALYKMTDRAQSDPQYREALDTIFGILQKRLHTLLDSASDPNTTLSSFVNDPTPEQHVPKALTLINMLLERLSGTSLTPLIQCVRTCANSISKDEDLRGWFDTFFGAVRKNLSEPGYVRSEEAMKQRKDLRVRWKMLMEKDETWKNAVSSVKDELSKVDAGLRNDKDLMRVKEAHQKLGEDIEQGLIEAGDEAKTGMQAVIEQATWFWQDLFKVYIPRILSKMRDVPIPRTEYKDDEIEFVLENLDISSFNILPSHVYIRNITDVDIQTSASPSTPSHTAFGALTHIRIQAVQLALKDVSFWYLDKQATVGPSEFTGLMGLKLPEKGVDVDLKVRLIPSVATGPNSREERKHFHIIERATVSISEEVGLEIRDSNHSMFVTLFRPIMVTRLREALEKTLTEQLRAVFEYADGVAFDISKRREVFEDTGLGNGAALAAAIWSEVGRLERESRAGSTEMEWKATGTGLVVEQKVLVGADNMGEGGEVHKSAFAMGAEPQILSGEKRGPLGTGSEPLKDKLERMGEEAFGMPLGEVATQIPGVKRSKSSMNVDTEGLHQLKGEVETTAKGMLKGGKKQVTGFRKSVERKREIEVKHEGWKSNAFNF</sequence>
<evidence type="ECO:0000259" key="2">
    <source>
        <dbReference type="Pfam" id="PF19343"/>
    </source>
</evidence>
<keyword evidence="4" id="KW-1185">Reference proteome</keyword>
<feature type="domain" description="HAM1-like N-terminal" evidence="2">
    <location>
        <begin position="234"/>
        <end position="563"/>
    </location>
</feature>
<protein>
    <submittedName>
        <fullName evidence="3">Uncharacterized protein</fullName>
    </submittedName>
</protein>
<dbReference type="Pfam" id="PF14613">
    <property type="entry name" value="HAM1_C"/>
    <property type="match status" value="1"/>
</dbReference>
<dbReference type="Pfam" id="PF19343">
    <property type="entry name" value="HAM1_N"/>
    <property type="match status" value="2"/>
</dbReference>
<feature type="domain" description="HAM1-like C-terminal" evidence="1">
    <location>
        <begin position="595"/>
        <end position="685"/>
    </location>
</feature>
<dbReference type="EMBL" id="MU155299">
    <property type="protein sequence ID" value="KAF9476292.1"/>
    <property type="molecule type" value="Genomic_DNA"/>
</dbReference>
<dbReference type="InterPro" id="IPR045967">
    <property type="entry name" value="HAM1-like_N"/>
</dbReference>
<organism evidence="3 4">
    <name type="scientific">Pholiota conissans</name>
    <dbReference type="NCBI Taxonomy" id="109636"/>
    <lineage>
        <taxon>Eukaryota</taxon>
        <taxon>Fungi</taxon>
        <taxon>Dikarya</taxon>
        <taxon>Basidiomycota</taxon>
        <taxon>Agaricomycotina</taxon>
        <taxon>Agaricomycetes</taxon>
        <taxon>Agaricomycetidae</taxon>
        <taxon>Agaricales</taxon>
        <taxon>Agaricineae</taxon>
        <taxon>Strophariaceae</taxon>
        <taxon>Pholiota</taxon>
    </lineage>
</organism>
<comment type="caution">
    <text evidence="3">The sequence shown here is derived from an EMBL/GenBank/DDBJ whole genome shotgun (WGS) entry which is preliminary data.</text>
</comment>
<evidence type="ECO:0000313" key="4">
    <source>
        <dbReference type="Proteomes" id="UP000807469"/>
    </source>
</evidence>
<proteinExistence type="predicted"/>
<feature type="domain" description="HAM1-like N-terminal" evidence="2">
    <location>
        <begin position="7"/>
        <end position="225"/>
    </location>
</feature>
<dbReference type="Proteomes" id="UP000807469">
    <property type="component" value="Unassembled WGS sequence"/>
</dbReference>
<dbReference type="InterPro" id="IPR027842">
    <property type="entry name" value="HAM1-like_C"/>
</dbReference>
<reference evidence="3" key="1">
    <citation type="submission" date="2020-11" db="EMBL/GenBank/DDBJ databases">
        <authorList>
            <consortium name="DOE Joint Genome Institute"/>
            <person name="Ahrendt S."/>
            <person name="Riley R."/>
            <person name="Andreopoulos W."/>
            <person name="Labutti K."/>
            <person name="Pangilinan J."/>
            <person name="Ruiz-Duenas F.J."/>
            <person name="Barrasa J.M."/>
            <person name="Sanchez-Garcia M."/>
            <person name="Camarero S."/>
            <person name="Miyauchi S."/>
            <person name="Serrano A."/>
            <person name="Linde D."/>
            <person name="Babiker R."/>
            <person name="Drula E."/>
            <person name="Ayuso-Fernandez I."/>
            <person name="Pacheco R."/>
            <person name="Padilla G."/>
            <person name="Ferreira P."/>
            <person name="Barriuso J."/>
            <person name="Kellner H."/>
            <person name="Castanera R."/>
            <person name="Alfaro M."/>
            <person name="Ramirez L."/>
            <person name="Pisabarro A.G."/>
            <person name="Kuo A."/>
            <person name="Tritt A."/>
            <person name="Lipzen A."/>
            <person name="He G."/>
            <person name="Yan M."/>
            <person name="Ng V."/>
            <person name="Cullen D."/>
            <person name="Martin F."/>
            <person name="Rosso M.-N."/>
            <person name="Henrissat B."/>
            <person name="Hibbett D."/>
            <person name="Martinez A.T."/>
            <person name="Grigoriev I.V."/>
        </authorList>
    </citation>
    <scope>NUCLEOTIDE SEQUENCE</scope>
    <source>
        <strain evidence="3">CIRM-BRFM 674</strain>
    </source>
</reference>
<evidence type="ECO:0000259" key="1">
    <source>
        <dbReference type="Pfam" id="PF14613"/>
    </source>
</evidence>
<accession>A0A9P5YV92</accession>
<dbReference type="PANTHER" id="PTHR31138">
    <property type="entry name" value="CHROMOSOME 19, WHOLE GENOME SHOTGUN SEQUENCE"/>
    <property type="match status" value="1"/>
</dbReference>